<dbReference type="AlphaFoldDB" id="A0A8B9PXA3"/>
<comment type="catalytic activity">
    <reaction evidence="1">
        <text>L-glutamyl-tRNA(Gln) + L-glutamine + ATP + H2O = L-glutaminyl-tRNA(Gln) + L-glutamate + ADP + phosphate + H(+)</text>
        <dbReference type="Rhea" id="RHEA:17521"/>
        <dbReference type="Rhea" id="RHEA-COMP:9681"/>
        <dbReference type="Rhea" id="RHEA-COMP:9684"/>
        <dbReference type="ChEBI" id="CHEBI:15377"/>
        <dbReference type="ChEBI" id="CHEBI:15378"/>
        <dbReference type="ChEBI" id="CHEBI:29985"/>
        <dbReference type="ChEBI" id="CHEBI:30616"/>
        <dbReference type="ChEBI" id="CHEBI:43474"/>
        <dbReference type="ChEBI" id="CHEBI:58359"/>
        <dbReference type="ChEBI" id="CHEBI:78520"/>
        <dbReference type="ChEBI" id="CHEBI:78521"/>
        <dbReference type="ChEBI" id="CHEBI:456216"/>
    </reaction>
</comment>
<feature type="compositionally biased region" description="Pro residues" evidence="2">
    <location>
        <begin position="77"/>
        <end position="90"/>
    </location>
</feature>
<keyword evidence="1" id="KW-0648">Protein biosynthesis</keyword>
<feature type="compositionally biased region" description="Low complexity" evidence="2">
    <location>
        <begin position="181"/>
        <end position="198"/>
    </location>
</feature>
<dbReference type="GO" id="GO:0070681">
    <property type="term" value="P:glutaminyl-tRNAGln biosynthesis via transamidation"/>
    <property type="evidence" value="ECO:0007669"/>
    <property type="project" value="UniProtKB-UniRule"/>
</dbReference>
<evidence type="ECO:0000256" key="2">
    <source>
        <dbReference type="SAM" id="MobiDB-lite"/>
    </source>
</evidence>
<feature type="compositionally biased region" description="Pro residues" evidence="2">
    <location>
        <begin position="112"/>
        <end position="121"/>
    </location>
</feature>
<dbReference type="Ensembl" id="ENSAOWT00000018441.1">
    <property type="protein sequence ID" value="ENSAOWP00000016242.1"/>
    <property type="gene ID" value="ENSAOWG00000011078.1"/>
</dbReference>
<dbReference type="GO" id="GO:0005524">
    <property type="term" value="F:ATP binding"/>
    <property type="evidence" value="ECO:0007669"/>
    <property type="project" value="UniProtKB-KW"/>
</dbReference>
<dbReference type="GO" id="GO:0030956">
    <property type="term" value="C:glutamyl-tRNA(Gln) amidotransferase complex"/>
    <property type="evidence" value="ECO:0007669"/>
    <property type="project" value="UniProtKB-UniRule"/>
</dbReference>
<dbReference type="Gene3D" id="4.10.95.10">
    <property type="entry name" value="Cytochrome c oxidase, subunit VIa"/>
    <property type="match status" value="1"/>
</dbReference>
<comment type="similarity">
    <text evidence="1">Belongs to the GatC family.</text>
</comment>
<feature type="chain" id="PRO_5034213557" description="Glutamyl-tRNA(Gln) amidotransferase subunit C, mitochondrial" evidence="3">
    <location>
        <begin position="22"/>
        <end position="415"/>
    </location>
</feature>
<dbReference type="InterPro" id="IPR003837">
    <property type="entry name" value="GatC"/>
</dbReference>
<feature type="region of interest" description="Disordered" evidence="2">
    <location>
        <begin position="65"/>
        <end position="198"/>
    </location>
</feature>
<organism evidence="4 5">
    <name type="scientific">Apteryx owenii</name>
    <name type="common">Little spotted kiwi</name>
    <dbReference type="NCBI Taxonomy" id="8824"/>
    <lineage>
        <taxon>Eukaryota</taxon>
        <taxon>Metazoa</taxon>
        <taxon>Chordata</taxon>
        <taxon>Craniata</taxon>
        <taxon>Vertebrata</taxon>
        <taxon>Euteleostomi</taxon>
        <taxon>Archelosauria</taxon>
        <taxon>Archosauria</taxon>
        <taxon>Dinosauria</taxon>
        <taxon>Saurischia</taxon>
        <taxon>Theropoda</taxon>
        <taxon>Coelurosauria</taxon>
        <taxon>Aves</taxon>
        <taxon>Palaeognathae</taxon>
        <taxon>Apterygiformes</taxon>
        <taxon>Apterygidae</taxon>
        <taxon>Apteryx</taxon>
    </lineage>
</organism>
<keyword evidence="1" id="KW-0436">Ligase</keyword>
<gene>
    <name evidence="1" type="primary">GATC</name>
</gene>
<reference evidence="4" key="2">
    <citation type="submission" date="2025-09" db="UniProtKB">
        <authorList>
            <consortium name="Ensembl"/>
        </authorList>
    </citation>
    <scope>IDENTIFICATION</scope>
</reference>
<accession>A0A8B9PXA3</accession>
<keyword evidence="1" id="KW-0496">Mitochondrion</keyword>
<dbReference type="GO" id="GO:0032543">
    <property type="term" value="P:mitochondrial translation"/>
    <property type="evidence" value="ECO:0007669"/>
    <property type="project" value="UniProtKB-UniRule"/>
</dbReference>
<dbReference type="SUPFAM" id="SSF81411">
    <property type="entry name" value="Mitochondrial cytochrome c oxidase subunit VIa"/>
    <property type="match status" value="1"/>
</dbReference>
<evidence type="ECO:0000256" key="3">
    <source>
        <dbReference type="SAM" id="SignalP"/>
    </source>
</evidence>
<dbReference type="GO" id="GO:0005739">
    <property type="term" value="C:mitochondrion"/>
    <property type="evidence" value="ECO:0007669"/>
    <property type="project" value="UniProtKB-SubCell"/>
</dbReference>
<keyword evidence="1" id="KW-0547">Nucleotide-binding</keyword>
<dbReference type="PANTHER" id="PTHR15004">
    <property type="entry name" value="GLUTAMYL-TRNA(GLN) AMIDOTRANSFERASE SUBUNIT C, MITOCHONDRIAL"/>
    <property type="match status" value="1"/>
</dbReference>
<feature type="signal peptide" evidence="3">
    <location>
        <begin position="1"/>
        <end position="21"/>
    </location>
</feature>
<name>A0A8B9PXA3_APTOW</name>
<evidence type="ECO:0000313" key="5">
    <source>
        <dbReference type="Proteomes" id="UP000694424"/>
    </source>
</evidence>
<feature type="compositionally biased region" description="Low complexity" evidence="2">
    <location>
        <begin position="66"/>
        <end position="76"/>
    </location>
</feature>
<reference evidence="4" key="1">
    <citation type="submission" date="2025-08" db="UniProtKB">
        <authorList>
            <consortium name="Ensembl"/>
        </authorList>
    </citation>
    <scope>IDENTIFICATION</scope>
</reference>
<comment type="function">
    <text evidence="1">Allows the formation of correctly charged Gln-tRNA(Gln) through the transamidation of misacylated Glu-tRNA(Gln) in the mitochondria. The reaction takes place in the presence of glutamine and ATP through an activated gamma-phospho-Glu-tRNA(Gln).</text>
</comment>
<protein>
    <recommendedName>
        <fullName evidence="1">Glutamyl-tRNA(Gln) amidotransferase subunit C, mitochondrial</fullName>
        <shortName evidence="1">Glu-AdT subunit C</shortName>
        <ecNumber evidence="1">6.3.5.-</ecNumber>
    </recommendedName>
</protein>
<dbReference type="EC" id="6.3.5.-" evidence="1"/>
<sequence>MDISIGKFLPLLLLLWRTAWSLLPSVVALQRAAQASTKPLSAATATHCSCPSPCPILTVPGAHLQSPSGSSCTPTSPRLPPASTPAPPQLHRPFQTGPRHPQCSAALSRHPVPVPKTPGPPTRQHLPRLGWAKRRPCTSAPKWRRSPSPTGRDARHATNGFSPHHPRPRPDRGQRMRSKAARPAAAQGQARGGSASAHAQARRPCAACVPCGPPWLPVPVGAPEAEGMAALARVSRLLLAAAPRSLPGRRMSAAAHEPGGARLWKLLTFVVALPGVGVCMLNCYLKAEHKHERPEFIPYAHLRIRTKEKVTVDMLDHLEHLALVDFRNVEGVERLQKAIQFADQLHEVNTEGVEPMDSVLEDRCLYLREDDVTEGNCTKELLKNAREKIEEYFVAPPGNIPLPKLEERETFLQRS</sequence>
<dbReference type="GO" id="GO:0006450">
    <property type="term" value="P:regulation of translational fidelity"/>
    <property type="evidence" value="ECO:0007669"/>
    <property type="project" value="InterPro"/>
</dbReference>
<keyword evidence="3" id="KW-0732">Signal</keyword>
<dbReference type="Proteomes" id="UP000694424">
    <property type="component" value="Unplaced"/>
</dbReference>
<keyword evidence="1" id="KW-0067">ATP-binding</keyword>
<evidence type="ECO:0000256" key="1">
    <source>
        <dbReference type="HAMAP-Rule" id="MF_03149"/>
    </source>
</evidence>
<proteinExistence type="inferred from homology"/>
<keyword evidence="5" id="KW-1185">Reference proteome</keyword>
<dbReference type="Pfam" id="PF02686">
    <property type="entry name" value="GatC"/>
    <property type="match status" value="1"/>
</dbReference>
<dbReference type="SUPFAM" id="SSF141000">
    <property type="entry name" value="Glu-tRNAGln amidotransferase C subunit"/>
    <property type="match status" value="1"/>
</dbReference>
<evidence type="ECO:0000313" key="4">
    <source>
        <dbReference type="Ensembl" id="ENSAOWP00000016242.1"/>
    </source>
</evidence>
<dbReference type="InterPro" id="IPR036418">
    <property type="entry name" value="Cyt_c_oxidase_su6a_sf"/>
</dbReference>
<dbReference type="NCBIfam" id="TIGR00135">
    <property type="entry name" value="gatC"/>
    <property type="match status" value="1"/>
</dbReference>
<dbReference type="PANTHER" id="PTHR15004:SF0">
    <property type="entry name" value="GLUTAMYL-TRNA(GLN) AMIDOTRANSFERASE SUBUNIT C, MITOCHONDRIAL"/>
    <property type="match status" value="1"/>
</dbReference>
<comment type="subunit">
    <text evidence="1">Subunit of the heterotrimeric GatCAB amidotransferase (AdT) complex, composed of A (QRSL1), B (GATB) and C (GATC) subunits.</text>
</comment>
<comment type="subcellular location">
    <subcellularLocation>
        <location evidence="1">Mitochondrion</location>
    </subcellularLocation>
</comment>
<dbReference type="HAMAP" id="MF_00122">
    <property type="entry name" value="GatC"/>
    <property type="match status" value="1"/>
</dbReference>
<dbReference type="InterPro" id="IPR036113">
    <property type="entry name" value="Asp/Glu-ADT_sf_sub_c"/>
</dbReference>
<dbReference type="GO" id="GO:0050567">
    <property type="term" value="F:glutaminyl-tRNA synthase (glutamine-hydrolyzing) activity"/>
    <property type="evidence" value="ECO:0007669"/>
    <property type="project" value="UniProtKB-UniRule"/>
</dbReference>